<comment type="caution">
    <text evidence="3">The sequence shown here is derived from an EMBL/GenBank/DDBJ whole genome shotgun (WGS) entry which is preliminary data.</text>
</comment>
<keyword evidence="2" id="KW-0812">Transmembrane</keyword>
<evidence type="ECO:0000313" key="3">
    <source>
        <dbReference type="EMBL" id="KAJ8281839.1"/>
    </source>
</evidence>
<feature type="transmembrane region" description="Helical" evidence="2">
    <location>
        <begin position="20"/>
        <end position="39"/>
    </location>
</feature>
<dbReference type="Proteomes" id="UP001152803">
    <property type="component" value="Unassembled WGS sequence"/>
</dbReference>
<sequence>MITLKTDDEDMVYNRMRSKIWGFSVVLGLVVGYFFYLFWNCRRSPEKRYRKMYKAQLDEDREVFARTPPASQPALCEAPLCGRICTGVGNQSPPPKSQHSESTPPSPPPPPFPLLTQPVAMGTPRLSIPNSPSVPHARYRSSS</sequence>
<protein>
    <submittedName>
        <fullName evidence="3">Uncharacterized protein</fullName>
    </submittedName>
</protein>
<keyword evidence="2" id="KW-0472">Membrane</keyword>
<dbReference type="AlphaFoldDB" id="A0A9Q1DU89"/>
<feature type="compositionally biased region" description="Pro residues" evidence="1">
    <location>
        <begin position="104"/>
        <end position="113"/>
    </location>
</feature>
<proteinExistence type="predicted"/>
<keyword evidence="4" id="KW-1185">Reference proteome</keyword>
<feature type="region of interest" description="Disordered" evidence="1">
    <location>
        <begin position="87"/>
        <end position="143"/>
    </location>
</feature>
<keyword evidence="2" id="KW-1133">Transmembrane helix</keyword>
<organism evidence="3 4">
    <name type="scientific">Conger conger</name>
    <name type="common">Conger eel</name>
    <name type="synonym">Muraena conger</name>
    <dbReference type="NCBI Taxonomy" id="82655"/>
    <lineage>
        <taxon>Eukaryota</taxon>
        <taxon>Metazoa</taxon>
        <taxon>Chordata</taxon>
        <taxon>Craniata</taxon>
        <taxon>Vertebrata</taxon>
        <taxon>Euteleostomi</taxon>
        <taxon>Actinopterygii</taxon>
        <taxon>Neopterygii</taxon>
        <taxon>Teleostei</taxon>
        <taxon>Anguilliformes</taxon>
        <taxon>Congridae</taxon>
        <taxon>Conger</taxon>
    </lineage>
</organism>
<accession>A0A9Q1DU89</accession>
<gene>
    <name evidence="3" type="ORF">COCON_G00043580</name>
</gene>
<evidence type="ECO:0000256" key="2">
    <source>
        <dbReference type="SAM" id="Phobius"/>
    </source>
</evidence>
<reference evidence="3" key="1">
    <citation type="journal article" date="2023" name="Science">
        <title>Genome structures resolve the early diversification of teleost fishes.</title>
        <authorList>
            <person name="Parey E."/>
            <person name="Louis A."/>
            <person name="Montfort J."/>
            <person name="Bouchez O."/>
            <person name="Roques C."/>
            <person name="Iampietro C."/>
            <person name="Lluch J."/>
            <person name="Castinel A."/>
            <person name="Donnadieu C."/>
            <person name="Desvignes T."/>
            <person name="Floi Bucao C."/>
            <person name="Jouanno E."/>
            <person name="Wen M."/>
            <person name="Mejri S."/>
            <person name="Dirks R."/>
            <person name="Jansen H."/>
            <person name="Henkel C."/>
            <person name="Chen W.J."/>
            <person name="Zahm M."/>
            <person name="Cabau C."/>
            <person name="Klopp C."/>
            <person name="Thompson A.W."/>
            <person name="Robinson-Rechavi M."/>
            <person name="Braasch I."/>
            <person name="Lecointre G."/>
            <person name="Bobe J."/>
            <person name="Postlethwait J.H."/>
            <person name="Berthelot C."/>
            <person name="Roest Crollius H."/>
            <person name="Guiguen Y."/>
        </authorList>
    </citation>
    <scope>NUCLEOTIDE SEQUENCE</scope>
    <source>
        <strain evidence="3">Concon-B</strain>
    </source>
</reference>
<dbReference type="EMBL" id="JAFJMO010000003">
    <property type="protein sequence ID" value="KAJ8281839.1"/>
    <property type="molecule type" value="Genomic_DNA"/>
</dbReference>
<name>A0A9Q1DU89_CONCO</name>
<evidence type="ECO:0000256" key="1">
    <source>
        <dbReference type="SAM" id="MobiDB-lite"/>
    </source>
</evidence>
<evidence type="ECO:0000313" key="4">
    <source>
        <dbReference type="Proteomes" id="UP001152803"/>
    </source>
</evidence>